<dbReference type="Gene3D" id="1.10.287.110">
    <property type="entry name" value="DnaJ domain"/>
    <property type="match status" value="1"/>
</dbReference>
<sequence>MGSRGVWLGRRGQWGQWLRVERYYGVESGTNPYRVLGVARDAALPEIQRAYLRMAKRYHPDVAPAKEREAATARFQNLAAAMRAILAQRAAGVGKEAASIPKDLREVLTGYDAAFIFDFVRDNHDPSLQAELHEVGQTMQPAGPDRTGLFFMAQMMQVCDFVLCCAAPEKEKGSKEASVRVYMPFPFTPDLERHGQAPQASSPPSDSTLSKPEAPVLEIQQGKDDAQS</sequence>
<dbReference type="RefSeq" id="XP_001748834.1">
    <property type="nucleotide sequence ID" value="XM_001748782.1"/>
</dbReference>
<name>A9V7V9_MONBE</name>
<protein>
    <recommendedName>
        <fullName evidence="2">J domain-containing protein</fullName>
    </recommendedName>
</protein>
<dbReference type="CDD" id="cd06257">
    <property type="entry name" value="DnaJ"/>
    <property type="match status" value="1"/>
</dbReference>
<feature type="region of interest" description="Disordered" evidence="1">
    <location>
        <begin position="189"/>
        <end position="228"/>
    </location>
</feature>
<feature type="compositionally biased region" description="Low complexity" evidence="1">
    <location>
        <begin position="196"/>
        <end position="205"/>
    </location>
</feature>
<evidence type="ECO:0000313" key="4">
    <source>
        <dbReference type="Proteomes" id="UP000001357"/>
    </source>
</evidence>
<dbReference type="InterPro" id="IPR001623">
    <property type="entry name" value="DnaJ_domain"/>
</dbReference>
<dbReference type="STRING" id="81824.A9V7V9"/>
<dbReference type="EMBL" id="CH991566">
    <property type="protein sequence ID" value="EDQ86444.1"/>
    <property type="molecule type" value="Genomic_DNA"/>
</dbReference>
<dbReference type="InParanoid" id="A9V7V9"/>
<evidence type="ECO:0000313" key="3">
    <source>
        <dbReference type="EMBL" id="EDQ86444.1"/>
    </source>
</evidence>
<keyword evidence="4" id="KW-1185">Reference proteome</keyword>
<dbReference type="AlphaFoldDB" id="A9V7V9"/>
<organism evidence="3 4">
    <name type="scientific">Monosiga brevicollis</name>
    <name type="common">Choanoflagellate</name>
    <dbReference type="NCBI Taxonomy" id="81824"/>
    <lineage>
        <taxon>Eukaryota</taxon>
        <taxon>Choanoflagellata</taxon>
        <taxon>Craspedida</taxon>
        <taxon>Salpingoecidae</taxon>
        <taxon>Monosiga</taxon>
    </lineage>
</organism>
<reference evidence="3 4" key="1">
    <citation type="journal article" date="2008" name="Nature">
        <title>The genome of the choanoflagellate Monosiga brevicollis and the origin of metazoans.</title>
        <authorList>
            <consortium name="JGI Sequencing"/>
            <person name="King N."/>
            <person name="Westbrook M.J."/>
            <person name="Young S.L."/>
            <person name="Kuo A."/>
            <person name="Abedin M."/>
            <person name="Chapman J."/>
            <person name="Fairclough S."/>
            <person name="Hellsten U."/>
            <person name="Isogai Y."/>
            <person name="Letunic I."/>
            <person name="Marr M."/>
            <person name="Pincus D."/>
            <person name="Putnam N."/>
            <person name="Rokas A."/>
            <person name="Wright K.J."/>
            <person name="Zuzow R."/>
            <person name="Dirks W."/>
            <person name="Good M."/>
            <person name="Goodstein D."/>
            <person name="Lemons D."/>
            <person name="Li W."/>
            <person name="Lyons J.B."/>
            <person name="Morris A."/>
            <person name="Nichols S."/>
            <person name="Richter D.J."/>
            <person name="Salamov A."/>
            <person name="Bork P."/>
            <person name="Lim W.A."/>
            <person name="Manning G."/>
            <person name="Miller W.T."/>
            <person name="McGinnis W."/>
            <person name="Shapiro H."/>
            <person name="Tjian R."/>
            <person name="Grigoriev I.V."/>
            <person name="Rokhsar D."/>
        </authorList>
    </citation>
    <scope>NUCLEOTIDE SEQUENCE [LARGE SCALE GENOMIC DNA]</scope>
    <source>
        <strain evidence="4">MX1 / ATCC 50154</strain>
    </source>
</reference>
<dbReference type="PANTHER" id="PTHR24074">
    <property type="entry name" value="CO-CHAPERONE PROTEIN DJLA"/>
    <property type="match status" value="1"/>
</dbReference>
<dbReference type="SUPFAM" id="SSF46565">
    <property type="entry name" value="Chaperone J-domain"/>
    <property type="match status" value="1"/>
</dbReference>
<gene>
    <name evidence="3" type="ORF">MONBRDRAFT_10992</name>
</gene>
<feature type="domain" description="J" evidence="2">
    <location>
        <begin position="31"/>
        <end position="90"/>
    </location>
</feature>
<accession>A9V7V9</accession>
<evidence type="ECO:0000259" key="2">
    <source>
        <dbReference type="PROSITE" id="PS50076"/>
    </source>
</evidence>
<dbReference type="Proteomes" id="UP000001357">
    <property type="component" value="Unassembled WGS sequence"/>
</dbReference>
<dbReference type="InterPro" id="IPR036869">
    <property type="entry name" value="J_dom_sf"/>
</dbReference>
<dbReference type="GeneID" id="5894032"/>
<dbReference type="KEGG" id="mbr:MONBRDRAFT_10992"/>
<dbReference type="PROSITE" id="PS50076">
    <property type="entry name" value="DNAJ_2"/>
    <property type="match status" value="1"/>
</dbReference>
<proteinExistence type="predicted"/>
<dbReference type="InterPro" id="IPR050817">
    <property type="entry name" value="DjlA_DnaK_co-chaperone"/>
</dbReference>
<dbReference type="SMART" id="SM00271">
    <property type="entry name" value="DnaJ"/>
    <property type="match status" value="1"/>
</dbReference>
<evidence type="ECO:0000256" key="1">
    <source>
        <dbReference type="SAM" id="MobiDB-lite"/>
    </source>
</evidence>
<dbReference type="Pfam" id="PF00226">
    <property type="entry name" value="DnaJ"/>
    <property type="match status" value="1"/>
</dbReference>
<dbReference type="PRINTS" id="PR00625">
    <property type="entry name" value="JDOMAIN"/>
</dbReference>